<feature type="binding site" evidence="10">
    <location>
        <position position="10"/>
    </location>
    <ligand>
        <name>Mn(2+)</name>
        <dbReference type="ChEBI" id="CHEBI:29035"/>
        <label>1</label>
    </ligand>
</feature>
<feature type="binding site" evidence="10">
    <location>
        <position position="121"/>
    </location>
    <ligand>
        <name>substrate</name>
    </ligand>
</feature>
<organism evidence="12 13">
    <name type="scientific">SAR86 cluster bacterium</name>
    <dbReference type="NCBI Taxonomy" id="2030880"/>
    <lineage>
        <taxon>Bacteria</taxon>
        <taxon>Pseudomonadati</taxon>
        <taxon>Pseudomonadota</taxon>
        <taxon>Gammaproteobacteria</taxon>
        <taxon>SAR86 cluster</taxon>
    </lineage>
</organism>
<sequence length="235" mass="27352">MSLGFISDIHLDSNSPKKTQMFFDFLDQAKNKYSKLFILGDLFEYWIGDDDQSQDSLKVIKQLKKLSDSIEVFFIAGNRDFLIAKEFENKSGIKILEDMYIFSSGNKNIMISHGDSFCIDDKQYQSLKNEIRSSEWINDFLSKPLEERVQIANEMRAQSAEKSSNKPENIMDVNQEYISEIVKKNNIDILIHGHTHRPFIHHIDSNSIRAVLGSWEDKGWVIEYEQELTLRSFPI</sequence>
<dbReference type="NCBIfam" id="NF003743">
    <property type="entry name" value="PRK05340.1"/>
    <property type="match status" value="1"/>
</dbReference>
<dbReference type="GO" id="GO:0009245">
    <property type="term" value="P:lipid A biosynthetic process"/>
    <property type="evidence" value="ECO:0007669"/>
    <property type="project" value="UniProtKB-UniRule"/>
</dbReference>
<dbReference type="AlphaFoldDB" id="A0A9Q8U227"/>
<dbReference type="SUPFAM" id="SSF56300">
    <property type="entry name" value="Metallo-dependent phosphatases"/>
    <property type="match status" value="1"/>
</dbReference>
<feature type="binding site" evidence="10">
    <location>
        <begin position="78"/>
        <end position="79"/>
    </location>
    <ligand>
        <name>substrate</name>
    </ligand>
</feature>
<dbReference type="PANTHER" id="PTHR34990:SF1">
    <property type="entry name" value="UDP-2,3-DIACYLGLUCOSAMINE HYDROLASE"/>
    <property type="match status" value="1"/>
</dbReference>
<dbReference type="GO" id="GO:0019897">
    <property type="term" value="C:extrinsic component of plasma membrane"/>
    <property type="evidence" value="ECO:0007669"/>
    <property type="project" value="UniProtKB-UniRule"/>
</dbReference>
<keyword evidence="9 10" id="KW-0464">Manganese</keyword>
<feature type="binding site" evidence="10">
    <location>
        <position position="113"/>
    </location>
    <ligand>
        <name>Mn(2+)</name>
        <dbReference type="ChEBI" id="CHEBI:29035"/>
        <label>2</label>
    </ligand>
</feature>
<evidence type="ECO:0000256" key="3">
    <source>
        <dbReference type="ARBA" id="ARBA00022519"/>
    </source>
</evidence>
<keyword evidence="6 10" id="KW-0378">Hydrolase</keyword>
<comment type="catalytic activity">
    <reaction evidence="10">
        <text>UDP-2-N,3-O-bis[(3R)-3-hydroxytetradecanoyl]-alpha-D-glucosamine + H2O = 2-N,3-O-bis[(3R)-3-hydroxytetradecanoyl]-alpha-D-glucosaminyl 1-phosphate + UMP + 2 H(+)</text>
        <dbReference type="Rhea" id="RHEA:25213"/>
        <dbReference type="ChEBI" id="CHEBI:15377"/>
        <dbReference type="ChEBI" id="CHEBI:15378"/>
        <dbReference type="ChEBI" id="CHEBI:57865"/>
        <dbReference type="ChEBI" id="CHEBI:57957"/>
        <dbReference type="ChEBI" id="CHEBI:78847"/>
        <dbReference type="EC" id="3.6.1.54"/>
    </reaction>
</comment>
<dbReference type="Proteomes" id="UP001056381">
    <property type="component" value="Chromosome"/>
</dbReference>
<feature type="binding site" evidence="10">
    <location>
        <position position="41"/>
    </location>
    <ligand>
        <name>Mn(2+)</name>
        <dbReference type="ChEBI" id="CHEBI:29035"/>
        <label>1</label>
    </ligand>
</feature>
<comment type="pathway">
    <text evidence="10">Glycolipid biosynthesis; lipid IV(A) biosynthesis; lipid IV(A) from (3R)-3-hydroxytetradecanoyl-[acyl-carrier-protein] and UDP-N-acetyl-alpha-D-glucosamine: step 4/6.</text>
</comment>
<dbReference type="EC" id="3.6.1.54" evidence="10"/>
<keyword evidence="1 10" id="KW-1003">Cell membrane</keyword>
<dbReference type="Pfam" id="PF00149">
    <property type="entry name" value="Metallophos"/>
    <property type="match status" value="1"/>
</dbReference>
<dbReference type="InterPro" id="IPR004843">
    <property type="entry name" value="Calcineurin-like_PHP"/>
</dbReference>
<evidence type="ECO:0000256" key="5">
    <source>
        <dbReference type="ARBA" id="ARBA00022723"/>
    </source>
</evidence>
<evidence type="ECO:0000259" key="11">
    <source>
        <dbReference type="Pfam" id="PF00149"/>
    </source>
</evidence>
<name>A0A9Q8U227_9GAMM</name>
<protein>
    <recommendedName>
        <fullName evidence="10">UDP-2,3-diacylglucosamine hydrolase</fullName>
        <ecNumber evidence="10">3.6.1.54</ecNumber>
    </recommendedName>
    <alternativeName>
        <fullName evidence="10">UDP-2,3-diacylglucosamine diphosphatase</fullName>
    </alternativeName>
</protein>
<keyword evidence="7 10" id="KW-0443">Lipid metabolism</keyword>
<reference evidence="12" key="1">
    <citation type="submission" date="2022-05" db="EMBL/GenBank/DDBJ databases">
        <title>Single-amplified genomics reveal most streamlined microbe among free-living bacteria.</title>
        <authorList>
            <person name="Roda-Garcia J."/>
            <person name="Haro-Moreno J.M."/>
            <person name="Rodriguez-Valera F."/>
            <person name="Almagro-Moreno S."/>
            <person name="Lopez-Perez M."/>
        </authorList>
    </citation>
    <scope>NUCLEOTIDE SEQUENCE</scope>
    <source>
        <strain evidence="12">TMED112-D2-2</strain>
    </source>
</reference>
<comment type="subcellular location">
    <subcellularLocation>
        <location evidence="10">Cell inner membrane</location>
        <topology evidence="10">Peripheral membrane protein</topology>
        <orientation evidence="10">Cytoplasmic side</orientation>
    </subcellularLocation>
</comment>
<evidence type="ECO:0000313" key="13">
    <source>
        <dbReference type="Proteomes" id="UP001056381"/>
    </source>
</evidence>
<feature type="binding site" evidence="10">
    <location>
        <position position="159"/>
    </location>
    <ligand>
        <name>substrate</name>
    </ligand>
</feature>
<evidence type="ECO:0000256" key="1">
    <source>
        <dbReference type="ARBA" id="ARBA00022475"/>
    </source>
</evidence>
<gene>
    <name evidence="10" type="primary">lpxH</name>
    <name evidence="12" type="ORF">M9B40_03875</name>
</gene>
<evidence type="ECO:0000313" key="12">
    <source>
        <dbReference type="EMBL" id="URQ62872.1"/>
    </source>
</evidence>
<feature type="binding site" evidence="10">
    <location>
        <position position="166"/>
    </location>
    <ligand>
        <name>substrate</name>
    </ligand>
</feature>
<dbReference type="Gene3D" id="3.60.21.10">
    <property type="match status" value="1"/>
</dbReference>
<comment type="cofactor">
    <cofactor evidence="10">
        <name>Mn(2+)</name>
        <dbReference type="ChEBI" id="CHEBI:29035"/>
    </cofactor>
    <text evidence="10">Binds 2 Mn(2+) ions per subunit in a binuclear metal center.</text>
</comment>
<keyword evidence="5 10" id="KW-0479">Metal-binding</keyword>
<dbReference type="InterPro" id="IPR043461">
    <property type="entry name" value="LpxH-like"/>
</dbReference>
<comment type="function">
    <text evidence="10">Hydrolyzes the pyrophosphate bond of UDP-2,3-diacylglucosamine to yield 2,3-diacylglucosamine 1-phosphate (lipid X) and UMP by catalyzing the attack of water at the alpha-P atom. Involved in the biosynthesis of lipid A, a phosphorylated glycolipid that anchors the lipopolysaccharide to the outer membrane of the cell.</text>
</comment>
<dbReference type="InterPro" id="IPR029052">
    <property type="entry name" value="Metallo-depent_PP-like"/>
</dbReference>
<evidence type="ECO:0000256" key="4">
    <source>
        <dbReference type="ARBA" id="ARBA00022556"/>
    </source>
</evidence>
<evidence type="ECO:0000256" key="6">
    <source>
        <dbReference type="ARBA" id="ARBA00022801"/>
    </source>
</evidence>
<keyword evidence="13" id="KW-1185">Reference proteome</keyword>
<feature type="binding site" evidence="10">
    <location>
        <position position="78"/>
    </location>
    <ligand>
        <name>Mn(2+)</name>
        <dbReference type="ChEBI" id="CHEBI:29035"/>
        <label>2</label>
    </ligand>
</feature>
<feature type="domain" description="Calcineurin-like phosphoesterase" evidence="11">
    <location>
        <begin position="1"/>
        <end position="198"/>
    </location>
</feature>
<keyword evidence="4 10" id="KW-0441">Lipid A biosynthesis</keyword>
<evidence type="ECO:0000256" key="7">
    <source>
        <dbReference type="ARBA" id="ARBA00023098"/>
    </source>
</evidence>
<evidence type="ECO:0000256" key="10">
    <source>
        <dbReference type="HAMAP-Rule" id="MF_00575"/>
    </source>
</evidence>
<keyword evidence="8 10" id="KW-0472">Membrane</keyword>
<feature type="binding site" evidence="10">
    <location>
        <position position="8"/>
    </location>
    <ligand>
        <name>Mn(2+)</name>
        <dbReference type="ChEBI" id="CHEBI:29035"/>
        <label>1</label>
    </ligand>
</feature>
<dbReference type="CDD" id="cd07398">
    <property type="entry name" value="MPP_YbbF-LpxH"/>
    <property type="match status" value="1"/>
</dbReference>
<dbReference type="HAMAP" id="MF_00575">
    <property type="entry name" value="LpxH"/>
    <property type="match status" value="1"/>
</dbReference>
<accession>A0A9Q8U227</accession>
<evidence type="ECO:0000256" key="8">
    <source>
        <dbReference type="ARBA" id="ARBA00023136"/>
    </source>
</evidence>
<dbReference type="PANTHER" id="PTHR34990">
    <property type="entry name" value="UDP-2,3-DIACYLGLUCOSAMINE HYDROLASE-RELATED"/>
    <property type="match status" value="1"/>
</dbReference>
<comment type="caution">
    <text evidence="10">Lacks conserved residue(s) required for the propagation of feature annotation.</text>
</comment>
<evidence type="ECO:0000256" key="2">
    <source>
        <dbReference type="ARBA" id="ARBA00022516"/>
    </source>
</evidence>
<dbReference type="NCBIfam" id="TIGR01854">
    <property type="entry name" value="lipid_A_lpxH"/>
    <property type="match status" value="1"/>
</dbReference>
<dbReference type="GO" id="GO:0030145">
    <property type="term" value="F:manganese ion binding"/>
    <property type="evidence" value="ECO:0007669"/>
    <property type="project" value="UniProtKB-UniRule"/>
</dbReference>
<dbReference type="EMBL" id="CP097966">
    <property type="protein sequence ID" value="URQ62872.1"/>
    <property type="molecule type" value="Genomic_DNA"/>
</dbReference>
<dbReference type="GO" id="GO:0005737">
    <property type="term" value="C:cytoplasm"/>
    <property type="evidence" value="ECO:0007669"/>
    <property type="project" value="InterPro"/>
</dbReference>
<feature type="binding site" evidence="10">
    <location>
        <position position="194"/>
    </location>
    <ligand>
        <name>substrate</name>
    </ligand>
</feature>
<comment type="similarity">
    <text evidence="10">Belongs to the LpxH family.</text>
</comment>
<keyword evidence="2 10" id="KW-0444">Lipid biosynthesis</keyword>
<feature type="binding site" evidence="10">
    <location>
        <position position="196"/>
    </location>
    <ligand>
        <name>Mn(2+)</name>
        <dbReference type="ChEBI" id="CHEBI:29035"/>
        <label>1</label>
    </ligand>
</feature>
<proteinExistence type="inferred from homology"/>
<evidence type="ECO:0000256" key="9">
    <source>
        <dbReference type="ARBA" id="ARBA00023211"/>
    </source>
</evidence>
<feature type="binding site" evidence="10">
    <location>
        <position position="194"/>
    </location>
    <ligand>
        <name>Mn(2+)</name>
        <dbReference type="ChEBI" id="CHEBI:29035"/>
        <label>2</label>
    </ligand>
</feature>
<dbReference type="InterPro" id="IPR010138">
    <property type="entry name" value="UDP-diacylglucosamine_Hdrlase"/>
</dbReference>
<dbReference type="GO" id="GO:0008758">
    <property type="term" value="F:UDP-2,3-diacylglucosamine hydrolase activity"/>
    <property type="evidence" value="ECO:0007669"/>
    <property type="project" value="UniProtKB-UniRule"/>
</dbReference>
<keyword evidence="3 10" id="KW-0997">Cell inner membrane</keyword>
<feature type="binding site" evidence="10">
    <location>
        <position position="41"/>
    </location>
    <ligand>
        <name>Mn(2+)</name>
        <dbReference type="ChEBI" id="CHEBI:29035"/>
        <label>2</label>
    </ligand>
</feature>